<dbReference type="PANTHER" id="PTHR34220">
    <property type="entry name" value="SENSOR HISTIDINE KINASE YPDA"/>
    <property type="match status" value="1"/>
</dbReference>
<dbReference type="PROSITE" id="PS50109">
    <property type="entry name" value="HIS_KIN"/>
    <property type="match status" value="1"/>
</dbReference>
<feature type="transmembrane region" description="Helical" evidence="3">
    <location>
        <begin position="68"/>
        <end position="89"/>
    </location>
</feature>
<evidence type="ECO:0000259" key="4">
    <source>
        <dbReference type="PROSITE" id="PS50109"/>
    </source>
</evidence>
<keyword evidence="6" id="KW-1185">Reference proteome</keyword>
<dbReference type="EMBL" id="JAUSTO010000014">
    <property type="protein sequence ID" value="MDQ0153220.1"/>
    <property type="molecule type" value="Genomic_DNA"/>
</dbReference>
<evidence type="ECO:0000313" key="5">
    <source>
        <dbReference type="EMBL" id="MDQ0153220.1"/>
    </source>
</evidence>
<evidence type="ECO:0000256" key="2">
    <source>
        <dbReference type="ARBA" id="ARBA00023012"/>
    </source>
</evidence>
<proteinExistence type="predicted"/>
<dbReference type="SMART" id="SM00387">
    <property type="entry name" value="HATPase_c"/>
    <property type="match status" value="1"/>
</dbReference>
<dbReference type="Pfam" id="PF02518">
    <property type="entry name" value="HATPase_c"/>
    <property type="match status" value="1"/>
</dbReference>
<evidence type="ECO:0000256" key="1">
    <source>
        <dbReference type="ARBA" id="ARBA00022777"/>
    </source>
</evidence>
<dbReference type="RefSeq" id="WP_307255217.1">
    <property type="nucleotide sequence ID" value="NZ_JAUSTO010000014.1"/>
</dbReference>
<keyword evidence="1 5" id="KW-0418">Kinase</keyword>
<dbReference type="GO" id="GO:0000155">
    <property type="term" value="F:phosphorelay sensor kinase activity"/>
    <property type="evidence" value="ECO:0007669"/>
    <property type="project" value="InterPro"/>
</dbReference>
<dbReference type="PANTHER" id="PTHR34220:SF7">
    <property type="entry name" value="SENSOR HISTIDINE KINASE YPDA"/>
    <property type="match status" value="1"/>
</dbReference>
<feature type="transmembrane region" description="Helical" evidence="3">
    <location>
        <begin position="142"/>
        <end position="162"/>
    </location>
</feature>
<dbReference type="GO" id="GO:0016020">
    <property type="term" value="C:membrane"/>
    <property type="evidence" value="ECO:0007669"/>
    <property type="project" value="InterPro"/>
</dbReference>
<dbReference type="InterPro" id="IPR003594">
    <property type="entry name" value="HATPase_dom"/>
</dbReference>
<keyword evidence="3" id="KW-0472">Membrane</keyword>
<feature type="transmembrane region" description="Helical" evidence="3">
    <location>
        <begin position="193"/>
        <end position="213"/>
    </location>
</feature>
<protein>
    <submittedName>
        <fullName evidence="5">Sensor histidine kinase YesM</fullName>
    </submittedName>
</protein>
<feature type="transmembrane region" description="Helical" evidence="3">
    <location>
        <begin position="101"/>
        <end position="122"/>
    </location>
</feature>
<accession>A0AAE4ALJ3</accession>
<feature type="transmembrane region" description="Helical" evidence="3">
    <location>
        <begin position="169"/>
        <end position="187"/>
    </location>
</feature>
<feature type="domain" description="Histidine kinase" evidence="4">
    <location>
        <begin position="332"/>
        <end position="422"/>
    </location>
</feature>
<evidence type="ECO:0000256" key="3">
    <source>
        <dbReference type="SAM" id="Phobius"/>
    </source>
</evidence>
<reference evidence="5" key="1">
    <citation type="submission" date="2023-07" db="EMBL/GenBank/DDBJ databases">
        <title>Genomic Encyclopedia of Type Strains, Phase IV (KMG-IV): sequencing the most valuable type-strain genomes for metagenomic binning, comparative biology and taxonomic classification.</title>
        <authorList>
            <person name="Goeker M."/>
        </authorList>
    </citation>
    <scope>NUCLEOTIDE SEQUENCE</scope>
    <source>
        <strain evidence="5">DSM 19659</strain>
    </source>
</reference>
<keyword evidence="1 5" id="KW-0808">Transferase</keyword>
<dbReference type="InterPro" id="IPR050640">
    <property type="entry name" value="Bact_2-comp_sensor_kinase"/>
</dbReference>
<dbReference type="Proteomes" id="UP001241537">
    <property type="component" value="Unassembled WGS sequence"/>
</dbReference>
<dbReference type="Pfam" id="PF06580">
    <property type="entry name" value="His_kinase"/>
    <property type="match status" value="1"/>
</dbReference>
<dbReference type="InterPro" id="IPR036890">
    <property type="entry name" value="HATPase_C_sf"/>
</dbReference>
<feature type="transmembrane region" description="Helical" evidence="3">
    <location>
        <begin position="6"/>
        <end position="27"/>
    </location>
</feature>
<dbReference type="Gene3D" id="3.30.565.10">
    <property type="entry name" value="Histidine kinase-like ATPase, C-terminal domain"/>
    <property type="match status" value="1"/>
</dbReference>
<organism evidence="5 6">
    <name type="scientific">Moryella indoligenes</name>
    <dbReference type="NCBI Taxonomy" id="371674"/>
    <lineage>
        <taxon>Bacteria</taxon>
        <taxon>Bacillati</taxon>
        <taxon>Bacillota</taxon>
        <taxon>Clostridia</taxon>
        <taxon>Lachnospirales</taxon>
        <taxon>Lachnospiraceae</taxon>
        <taxon>Moryella</taxon>
    </lineage>
</organism>
<dbReference type="SUPFAM" id="SSF55874">
    <property type="entry name" value="ATPase domain of HSP90 chaperone/DNA topoisomerase II/histidine kinase"/>
    <property type="match status" value="1"/>
</dbReference>
<dbReference type="InterPro" id="IPR005467">
    <property type="entry name" value="His_kinase_dom"/>
</dbReference>
<feature type="transmembrane region" description="Helical" evidence="3">
    <location>
        <begin position="34"/>
        <end position="56"/>
    </location>
</feature>
<keyword evidence="2" id="KW-0902">Two-component regulatory system</keyword>
<evidence type="ECO:0000313" key="6">
    <source>
        <dbReference type="Proteomes" id="UP001241537"/>
    </source>
</evidence>
<keyword evidence="3" id="KW-0812">Transmembrane</keyword>
<sequence length="427" mass="48303">MNYTHGMLEAFAALIILVLLIESHFISKATPKRIVLNILLFALFMLLVADAVSYLLSPSGKMGLLSEVFFLVSTCFAYNLLAIFHYYLVLNIREKKQISMWLGHLGFAVALAGGLMWVSSFWTGAAYTIVDGDYFRGPFFGVSQVIALSLVSYDCILIVLFFEELGKRDGIAFISYIFSVVISLMLREMLPPLGIPFVYLAVTLSVIVMYTILHIEQNIELKLKEEKLVRSRVAIMLSQIQPHFLYNALNAIYYLCEKNAGLAQQAIAEFSDYLRGNLDSIGVEDNVPFERELTHIRNYLFLEKLRYEDELEIIYDLETLDFRLPPLTVQPLVENAVRYGVGQAPDGGSVIIRSTEHDAYYQVEVIDDGIGYHADEVQEIGRSHIGISNVRERLELMVHGSLEIENREGGGTVARIRIPKMMEVMLN</sequence>
<comment type="caution">
    <text evidence="5">The sequence shown here is derived from an EMBL/GenBank/DDBJ whole genome shotgun (WGS) entry which is preliminary data.</text>
</comment>
<keyword evidence="3" id="KW-1133">Transmembrane helix</keyword>
<dbReference type="AlphaFoldDB" id="A0AAE4ALJ3"/>
<dbReference type="InterPro" id="IPR010559">
    <property type="entry name" value="Sig_transdc_His_kin_internal"/>
</dbReference>
<gene>
    <name evidence="5" type="ORF">J2S20_001930</name>
</gene>
<name>A0AAE4ALJ3_9FIRM</name>